<dbReference type="OrthoDB" id="713689at2"/>
<keyword evidence="3" id="KW-1185">Reference proteome</keyword>
<gene>
    <name evidence="2" type="ORF">FJ651_09575</name>
</gene>
<organism evidence="2 3">
    <name type="scientific">Paucihalobacter ruber</name>
    <dbReference type="NCBI Taxonomy" id="2567861"/>
    <lineage>
        <taxon>Bacteria</taxon>
        <taxon>Pseudomonadati</taxon>
        <taxon>Bacteroidota</taxon>
        <taxon>Flavobacteriia</taxon>
        <taxon>Flavobacteriales</taxon>
        <taxon>Flavobacteriaceae</taxon>
        <taxon>Paucihalobacter</taxon>
    </lineage>
</organism>
<accession>A0A506PHP3</accession>
<dbReference type="AlphaFoldDB" id="A0A506PHP3"/>
<proteinExistence type="predicted"/>
<name>A0A506PHP3_9FLAO</name>
<feature type="chain" id="PRO_5021483973" evidence="1">
    <location>
        <begin position="22"/>
        <end position="189"/>
    </location>
</feature>
<comment type="caution">
    <text evidence="2">The sequence shown here is derived from an EMBL/GenBank/DDBJ whole genome shotgun (WGS) entry which is preliminary data.</text>
</comment>
<protein>
    <submittedName>
        <fullName evidence="2">Type 1 periplasmic binding fold superfamily protein</fullName>
    </submittedName>
</protein>
<sequence>MKAIKFLSMLAIAALTFNSCSNDDDAPDPVNEEEVITTVIVSLTPQGSGTAVTLTSRDLDGDGPNAPIVTVSGPLSVGTVYNGSIQFLNELENPAEDITEEVAEEDDEHQVFYSVTGGIGSITYTDSDGNGNPLGLAFTLSTSASATTGVMTVILRHEPNKNAAGVSDGDITNAGGETDIEVSFNVAVN</sequence>
<dbReference type="RefSeq" id="WP_140990293.1">
    <property type="nucleotide sequence ID" value="NZ_VHIQ01000004.1"/>
</dbReference>
<evidence type="ECO:0000313" key="2">
    <source>
        <dbReference type="EMBL" id="TPV33331.1"/>
    </source>
</evidence>
<evidence type="ECO:0000313" key="3">
    <source>
        <dbReference type="Proteomes" id="UP000317332"/>
    </source>
</evidence>
<keyword evidence="1" id="KW-0732">Signal</keyword>
<reference evidence="2 3" key="1">
    <citation type="submission" date="2019-06" db="EMBL/GenBank/DDBJ databases">
        <title>Flavobacteriaceae Paucihalobacterium erythroidium CWB-1, complete genome.</title>
        <authorList>
            <person name="Wu S."/>
        </authorList>
    </citation>
    <scope>NUCLEOTIDE SEQUENCE [LARGE SCALE GENOMIC DNA]</scope>
    <source>
        <strain evidence="2 3">CWB-1</strain>
    </source>
</reference>
<evidence type="ECO:0000256" key="1">
    <source>
        <dbReference type="SAM" id="SignalP"/>
    </source>
</evidence>
<feature type="signal peptide" evidence="1">
    <location>
        <begin position="1"/>
        <end position="21"/>
    </location>
</feature>
<dbReference type="Proteomes" id="UP000317332">
    <property type="component" value="Unassembled WGS sequence"/>
</dbReference>
<dbReference type="EMBL" id="VHIQ01000004">
    <property type="protein sequence ID" value="TPV33331.1"/>
    <property type="molecule type" value="Genomic_DNA"/>
</dbReference>